<protein>
    <recommendedName>
        <fullName evidence="3">beta-N-acetylhexosaminidase</fullName>
        <ecNumber evidence="3">3.2.1.52</ecNumber>
    </recommendedName>
</protein>
<evidence type="ECO:0000313" key="9">
    <source>
        <dbReference type="Proteomes" id="UP001500742"/>
    </source>
</evidence>
<evidence type="ECO:0000259" key="6">
    <source>
        <dbReference type="Pfam" id="PF00728"/>
    </source>
</evidence>
<dbReference type="PANTHER" id="PTHR22600:SF57">
    <property type="entry name" value="BETA-N-ACETYLHEXOSAMINIDASE"/>
    <property type="match status" value="1"/>
</dbReference>
<keyword evidence="5" id="KW-0326">Glycosidase</keyword>
<dbReference type="SUPFAM" id="SSF55545">
    <property type="entry name" value="beta-N-acetylhexosaminidase-like domain"/>
    <property type="match status" value="1"/>
</dbReference>
<dbReference type="Gene3D" id="3.20.20.80">
    <property type="entry name" value="Glycosidases"/>
    <property type="match status" value="1"/>
</dbReference>
<name>A0ABP7P592_9SPHI</name>
<evidence type="ECO:0000256" key="4">
    <source>
        <dbReference type="ARBA" id="ARBA00022801"/>
    </source>
</evidence>
<evidence type="ECO:0000256" key="2">
    <source>
        <dbReference type="ARBA" id="ARBA00006285"/>
    </source>
</evidence>
<dbReference type="InterPro" id="IPR017853">
    <property type="entry name" value="GH"/>
</dbReference>
<comment type="similarity">
    <text evidence="2">Belongs to the glycosyl hydrolase 20 family.</text>
</comment>
<feature type="domain" description="Glycoside hydrolase family 20 catalytic" evidence="6">
    <location>
        <begin position="155"/>
        <end position="496"/>
    </location>
</feature>
<feature type="domain" description="Beta-hexosaminidase bacterial type N-terminal" evidence="7">
    <location>
        <begin position="30"/>
        <end position="151"/>
    </location>
</feature>
<dbReference type="RefSeq" id="WP_259090549.1">
    <property type="nucleotide sequence ID" value="NZ_BAAAZC010000004.1"/>
</dbReference>
<comment type="catalytic activity">
    <reaction evidence="1">
        <text>Hydrolysis of terminal non-reducing N-acetyl-D-hexosamine residues in N-acetyl-beta-D-hexosaminides.</text>
        <dbReference type="EC" id="3.2.1.52"/>
    </reaction>
</comment>
<proteinExistence type="inferred from homology"/>
<dbReference type="InterPro" id="IPR015882">
    <property type="entry name" value="HEX_bac_N"/>
</dbReference>
<dbReference type="Proteomes" id="UP001500742">
    <property type="component" value="Unassembled WGS sequence"/>
</dbReference>
<dbReference type="InterPro" id="IPR029018">
    <property type="entry name" value="Hex-like_dom2"/>
</dbReference>
<evidence type="ECO:0000259" key="7">
    <source>
        <dbReference type="Pfam" id="PF02838"/>
    </source>
</evidence>
<dbReference type="InterPro" id="IPR015883">
    <property type="entry name" value="Glyco_hydro_20_cat"/>
</dbReference>
<comment type="caution">
    <text evidence="8">The sequence shown here is derived from an EMBL/GenBank/DDBJ whole genome shotgun (WGS) entry which is preliminary data.</text>
</comment>
<evidence type="ECO:0000256" key="5">
    <source>
        <dbReference type="ARBA" id="ARBA00023295"/>
    </source>
</evidence>
<dbReference type="PRINTS" id="PR00738">
    <property type="entry name" value="GLHYDRLASE20"/>
</dbReference>
<dbReference type="EMBL" id="BAAAZC010000004">
    <property type="protein sequence ID" value="GAA3959374.1"/>
    <property type="molecule type" value="Genomic_DNA"/>
</dbReference>
<dbReference type="CDD" id="cd06563">
    <property type="entry name" value="GH20_chitobiase-like"/>
    <property type="match status" value="1"/>
</dbReference>
<dbReference type="InterPro" id="IPR025705">
    <property type="entry name" value="Beta_hexosaminidase_sua/sub"/>
</dbReference>
<evidence type="ECO:0000256" key="3">
    <source>
        <dbReference type="ARBA" id="ARBA00012663"/>
    </source>
</evidence>
<dbReference type="Pfam" id="PF00728">
    <property type="entry name" value="Glyco_hydro_20"/>
    <property type="match status" value="1"/>
</dbReference>
<dbReference type="SUPFAM" id="SSF51445">
    <property type="entry name" value="(Trans)glycosidases"/>
    <property type="match status" value="1"/>
</dbReference>
<evidence type="ECO:0000313" key="8">
    <source>
        <dbReference type="EMBL" id="GAA3959374.1"/>
    </source>
</evidence>
<keyword evidence="9" id="KW-1185">Reference proteome</keyword>
<dbReference type="EC" id="3.2.1.52" evidence="3"/>
<accession>A0ABP7P592</accession>
<dbReference type="PANTHER" id="PTHR22600">
    <property type="entry name" value="BETA-HEXOSAMINIDASE"/>
    <property type="match status" value="1"/>
</dbReference>
<reference evidence="9" key="1">
    <citation type="journal article" date="2019" name="Int. J. Syst. Evol. Microbiol.">
        <title>The Global Catalogue of Microorganisms (GCM) 10K type strain sequencing project: providing services to taxonomists for standard genome sequencing and annotation.</title>
        <authorList>
            <consortium name="The Broad Institute Genomics Platform"/>
            <consortium name="The Broad Institute Genome Sequencing Center for Infectious Disease"/>
            <person name="Wu L."/>
            <person name="Ma J."/>
        </authorList>
    </citation>
    <scope>NUCLEOTIDE SEQUENCE [LARGE SCALE GENOMIC DNA]</scope>
    <source>
        <strain evidence="9">JCM 16601</strain>
    </source>
</reference>
<dbReference type="Gene3D" id="3.30.379.10">
    <property type="entry name" value="Chitobiase/beta-hexosaminidase domain 2-like"/>
    <property type="match status" value="1"/>
</dbReference>
<dbReference type="Pfam" id="PF02838">
    <property type="entry name" value="Glyco_hydro_20b"/>
    <property type="match status" value="1"/>
</dbReference>
<gene>
    <name evidence="8" type="ORF">GCM10022210_03520</name>
</gene>
<organism evidence="8 9">
    <name type="scientific">Mucilaginibacter dorajii</name>
    <dbReference type="NCBI Taxonomy" id="692994"/>
    <lineage>
        <taxon>Bacteria</taxon>
        <taxon>Pseudomonadati</taxon>
        <taxon>Bacteroidota</taxon>
        <taxon>Sphingobacteriia</taxon>
        <taxon>Sphingobacteriales</taxon>
        <taxon>Sphingobacteriaceae</taxon>
        <taxon>Mucilaginibacter</taxon>
    </lineage>
</organism>
<evidence type="ECO:0000256" key="1">
    <source>
        <dbReference type="ARBA" id="ARBA00001231"/>
    </source>
</evidence>
<keyword evidence="4" id="KW-0378">Hydrolase</keyword>
<sequence length="761" mass="86183">MHNHHLQKIKSVTVLAITICLSLSVKAQLHIIPQPLHLTEGKGQFLLNSKAVIGVDKESETVGKYLQTYLTQYYKLNLKLKVYPKVPAGAAIQLITTAGDKEGSYALHVSTGTVKVFGKGAGVFYGVQSLIQLLPAKTIAPLKVAVCTVADEPRFQWRGLSLDVSRHFFTVDEVKQYIDVMAHYKLNVFHWHLTDDEGWRIQINKYPKLTEIGAKITYYEKQGKFRKLDNLIDGGGKDGFYTQDEIREVIKYARDRFISILPEIEMPGHSEAAIFAYPELGCQDSTGAKHRVRMLDPSEHTFTFMEDVLTEVIALFPNQYIHIGGDEAEMVDWLKSPTAVALMKKEGMKSEKEVQSYFIKRIEKFLLSKNKKLVGWDEILQGGLAESATVMSWQGEAGGIAAAKMHHHVIMTPLPYMYFDAPQASEDLEPIGWNPTVTWQMVYNYEPMSSELSPEEAEYVLGSQGNIWAEKIPTASHLQYMVYPRALAVAELTWSAKENKNLDRFDFKMKQQYGYFKLWNWNARLPDIVGMNNIVTNSDQFGLVLKYPLLGAQVRYSLNGKMPDSSAKPQLFPIKINTMLKDTLNIKTYTTWTLNKQHVLQEATIRHVDINPVVIDQAALTPGFSYRLIKSKEYNIEKVDTTQLFTMAVINSAAPMVLPVTDGNLTWVKLNGFIRINVDGDYQVTSDFLVSPALFINGEQIIYRGKDRYAQPQKGMLHLKKGAYAITGHYIADNMNRLEDLLVIKSADGKVIEPQVYMFHQ</sequence>